<keyword evidence="4" id="KW-0804">Transcription</keyword>
<dbReference type="GO" id="GO:0003700">
    <property type="term" value="F:DNA-binding transcription factor activity"/>
    <property type="evidence" value="ECO:0007669"/>
    <property type="project" value="InterPro"/>
</dbReference>
<dbReference type="PROSITE" id="PS50931">
    <property type="entry name" value="HTH_LYSR"/>
    <property type="match status" value="1"/>
</dbReference>
<dbReference type="SUPFAM" id="SSF53850">
    <property type="entry name" value="Periplasmic binding protein-like II"/>
    <property type="match status" value="1"/>
</dbReference>
<dbReference type="InterPro" id="IPR037402">
    <property type="entry name" value="YidZ_PBP2"/>
</dbReference>
<keyword evidence="2" id="KW-0805">Transcription regulation</keyword>
<protein>
    <submittedName>
        <fullName evidence="6">LysR family transcriptional regulator</fullName>
    </submittedName>
</protein>
<accession>A0A1Y6JDQ7</accession>
<organism evidence="6 7">
    <name type="scientific">Pseudomonas viridiflava</name>
    <name type="common">Phytomonas viridiflava</name>
    <dbReference type="NCBI Taxonomy" id="33069"/>
    <lineage>
        <taxon>Bacteria</taxon>
        <taxon>Pseudomonadati</taxon>
        <taxon>Pseudomonadota</taxon>
        <taxon>Gammaproteobacteria</taxon>
        <taxon>Pseudomonadales</taxon>
        <taxon>Pseudomonadaceae</taxon>
        <taxon>Pseudomonas</taxon>
    </lineage>
</organism>
<dbReference type="EMBL" id="LT855380">
    <property type="protein sequence ID" value="SMS08016.1"/>
    <property type="molecule type" value="Genomic_DNA"/>
</dbReference>
<evidence type="ECO:0000256" key="4">
    <source>
        <dbReference type="ARBA" id="ARBA00023163"/>
    </source>
</evidence>
<dbReference type="CDD" id="cd08417">
    <property type="entry name" value="PBP2_Nitroaromatics_like"/>
    <property type="match status" value="1"/>
</dbReference>
<keyword evidence="3" id="KW-0238">DNA-binding</keyword>
<dbReference type="GO" id="GO:0003677">
    <property type="term" value="F:DNA binding"/>
    <property type="evidence" value="ECO:0007669"/>
    <property type="project" value="UniProtKB-KW"/>
</dbReference>
<dbReference type="InterPro" id="IPR036388">
    <property type="entry name" value="WH-like_DNA-bd_sf"/>
</dbReference>
<dbReference type="InterPro" id="IPR005119">
    <property type="entry name" value="LysR_subst-bd"/>
</dbReference>
<dbReference type="Proteomes" id="UP000196842">
    <property type="component" value="Chromosome I"/>
</dbReference>
<dbReference type="Pfam" id="PF03466">
    <property type="entry name" value="LysR_substrate"/>
    <property type="match status" value="1"/>
</dbReference>
<evidence type="ECO:0000256" key="2">
    <source>
        <dbReference type="ARBA" id="ARBA00023015"/>
    </source>
</evidence>
<dbReference type="Pfam" id="PF00126">
    <property type="entry name" value="HTH_1"/>
    <property type="match status" value="1"/>
</dbReference>
<evidence type="ECO:0000256" key="3">
    <source>
        <dbReference type="ARBA" id="ARBA00023125"/>
    </source>
</evidence>
<dbReference type="InterPro" id="IPR000847">
    <property type="entry name" value="LysR_HTH_N"/>
</dbReference>
<proteinExistence type="inferred from homology"/>
<dbReference type="InterPro" id="IPR036390">
    <property type="entry name" value="WH_DNA-bd_sf"/>
</dbReference>
<dbReference type="PANTHER" id="PTHR30118">
    <property type="entry name" value="HTH-TYPE TRANSCRIPTIONAL REGULATOR LEUO-RELATED"/>
    <property type="match status" value="1"/>
</dbReference>
<dbReference type="PANTHER" id="PTHR30118:SF15">
    <property type="entry name" value="TRANSCRIPTIONAL REGULATORY PROTEIN"/>
    <property type="match status" value="1"/>
</dbReference>
<dbReference type="KEGG" id="pvd:CFBP1590_0431"/>
<name>A0A1Y6JDQ7_PSEVI</name>
<comment type="similarity">
    <text evidence="1">Belongs to the LysR transcriptional regulatory family.</text>
</comment>
<sequence length="310" mass="34612">MLKSNMLRKLDMQDLLIFISVYESSSVTEVSESLFVSQSTVSYCLKKLRNSFEDELFINTRSGMRPTYKATTMYSHVLKIVESINVCYSGAALSSPPQKDVIYNVCAPEYFELLILPGLLKLFSSNEVPVTLNVQKINRDIPVKELNGGTLDLVICFGPNYHRGGGGLKSQILLDDDLVCVVDRNFMPPETGFELETFVARRHVYPTPWTSETNMVDGWLSKQGSSRQIVAKANSYGAALHMIAGSDVVVTLPRRVAQLIVNDDIHFSTDAPTGLPTFTLDMVWSESADQDPSNSWIREQVVKACMEYTV</sequence>
<reference evidence="6 7" key="1">
    <citation type="submission" date="2017-05" db="EMBL/GenBank/DDBJ databases">
        <authorList>
            <person name="Song R."/>
            <person name="Chenine A.L."/>
            <person name="Ruprecht R.M."/>
        </authorList>
    </citation>
    <scope>NUCLEOTIDE SEQUENCE [LARGE SCALE GENOMIC DNA]</scope>
    <source>
        <strain evidence="6 7">CFBP 1590</strain>
    </source>
</reference>
<dbReference type="Gene3D" id="1.10.10.10">
    <property type="entry name" value="Winged helix-like DNA-binding domain superfamily/Winged helix DNA-binding domain"/>
    <property type="match status" value="1"/>
</dbReference>
<gene>
    <name evidence="6" type="ORF">CFBP1590_0431</name>
</gene>
<dbReference type="AlphaFoldDB" id="A0A1Y6JDQ7"/>
<evidence type="ECO:0000313" key="6">
    <source>
        <dbReference type="EMBL" id="SMS08016.1"/>
    </source>
</evidence>
<dbReference type="InterPro" id="IPR050389">
    <property type="entry name" value="LysR-type_TF"/>
</dbReference>
<evidence type="ECO:0000259" key="5">
    <source>
        <dbReference type="PROSITE" id="PS50931"/>
    </source>
</evidence>
<evidence type="ECO:0000256" key="1">
    <source>
        <dbReference type="ARBA" id="ARBA00009437"/>
    </source>
</evidence>
<feature type="domain" description="HTH lysR-type" evidence="5">
    <location>
        <begin position="10"/>
        <end position="67"/>
    </location>
</feature>
<dbReference type="GeneID" id="47762087"/>
<dbReference type="RefSeq" id="WP_088234377.1">
    <property type="nucleotide sequence ID" value="NZ_JALDAV010000002.1"/>
</dbReference>
<dbReference type="Gene3D" id="3.40.190.10">
    <property type="entry name" value="Periplasmic binding protein-like II"/>
    <property type="match status" value="2"/>
</dbReference>
<evidence type="ECO:0000313" key="7">
    <source>
        <dbReference type="Proteomes" id="UP000196842"/>
    </source>
</evidence>
<dbReference type="SUPFAM" id="SSF46785">
    <property type="entry name" value="Winged helix' DNA-binding domain"/>
    <property type="match status" value="1"/>
</dbReference>